<reference evidence="3 4" key="1">
    <citation type="submission" date="2012-08" db="EMBL/GenBank/DDBJ databases">
        <title>Oryza genome evolution.</title>
        <authorList>
            <person name="Wing R.A."/>
        </authorList>
    </citation>
    <scope>NUCLEOTIDE SEQUENCE</scope>
</reference>
<dbReference type="HOGENOM" id="CLU_169257_0_0_1"/>
<accession>A0A0D9XH69</accession>
<reference evidence="4" key="2">
    <citation type="submission" date="2013-12" db="EMBL/GenBank/DDBJ databases">
        <authorList>
            <person name="Yu Y."/>
            <person name="Lee S."/>
            <person name="de Baynast K."/>
            <person name="Wissotski M."/>
            <person name="Liu L."/>
            <person name="Talag J."/>
            <person name="Goicoechea J."/>
            <person name="Angelova A."/>
            <person name="Jetty R."/>
            <person name="Kudrna D."/>
            <person name="Golser W."/>
            <person name="Rivera L."/>
            <person name="Zhang J."/>
            <person name="Wing R."/>
        </authorList>
    </citation>
    <scope>NUCLEOTIDE SEQUENCE</scope>
</reference>
<evidence type="ECO:0000259" key="2">
    <source>
        <dbReference type="Pfam" id="PF05678"/>
    </source>
</evidence>
<evidence type="ECO:0000313" key="4">
    <source>
        <dbReference type="Proteomes" id="UP000032180"/>
    </source>
</evidence>
<feature type="compositionally biased region" description="Polar residues" evidence="1">
    <location>
        <begin position="61"/>
        <end position="70"/>
    </location>
</feature>
<feature type="region of interest" description="Disordered" evidence="1">
    <location>
        <begin position="50"/>
        <end position="79"/>
    </location>
</feature>
<feature type="domain" description="VQ" evidence="2">
    <location>
        <begin position="24"/>
        <end position="48"/>
    </location>
</feature>
<feature type="region of interest" description="Disordered" evidence="1">
    <location>
        <begin position="1"/>
        <end position="25"/>
    </location>
</feature>
<protein>
    <recommendedName>
        <fullName evidence="2">VQ domain-containing protein</fullName>
    </recommendedName>
</protein>
<proteinExistence type="predicted"/>
<dbReference type="Pfam" id="PF05678">
    <property type="entry name" value="VQ"/>
    <property type="match status" value="1"/>
</dbReference>
<keyword evidence="4" id="KW-1185">Reference proteome</keyword>
<organism evidence="3 4">
    <name type="scientific">Leersia perrieri</name>
    <dbReference type="NCBI Taxonomy" id="77586"/>
    <lineage>
        <taxon>Eukaryota</taxon>
        <taxon>Viridiplantae</taxon>
        <taxon>Streptophyta</taxon>
        <taxon>Embryophyta</taxon>
        <taxon>Tracheophyta</taxon>
        <taxon>Spermatophyta</taxon>
        <taxon>Magnoliopsida</taxon>
        <taxon>Liliopsida</taxon>
        <taxon>Poales</taxon>
        <taxon>Poaceae</taxon>
        <taxon>BOP clade</taxon>
        <taxon>Oryzoideae</taxon>
        <taxon>Oryzeae</taxon>
        <taxon>Oryzinae</taxon>
        <taxon>Leersia</taxon>
    </lineage>
</organism>
<dbReference type="Gramene" id="LPERR10G00100.1">
    <property type="protein sequence ID" value="LPERR10G00100.1"/>
    <property type="gene ID" value="LPERR10G00100"/>
</dbReference>
<evidence type="ECO:0000313" key="3">
    <source>
        <dbReference type="EnsemblPlants" id="LPERR10G00100.1"/>
    </source>
</evidence>
<dbReference type="AlphaFoldDB" id="A0A0D9XH69"/>
<dbReference type="InterPro" id="IPR008889">
    <property type="entry name" value="VQ"/>
</dbReference>
<reference evidence="3" key="3">
    <citation type="submission" date="2015-04" db="UniProtKB">
        <authorList>
            <consortium name="EnsemblPlants"/>
        </authorList>
    </citation>
    <scope>IDENTIFICATION</scope>
</reference>
<dbReference type="Proteomes" id="UP000032180">
    <property type="component" value="Chromosome 10"/>
</dbReference>
<evidence type="ECO:0000256" key="1">
    <source>
        <dbReference type="SAM" id="MobiDB-lite"/>
    </source>
</evidence>
<dbReference type="EnsemblPlants" id="LPERR10G00100.1">
    <property type="protein sequence ID" value="LPERR10G00100.1"/>
    <property type="gene ID" value="LPERR10G00100"/>
</dbReference>
<name>A0A0D9XH69_9ORYZ</name>
<sequence length="95" mass="10385">MEKQQQQEHPSPARPHWRRRDPSEAEVYVVHPTQFRSVVQHLTGAAAAATAAQRGSGGGTSVDTSKNNNGSGRGMTLGQMHQECMAWAAQDDQHH</sequence>
<dbReference type="eggNOG" id="ENOG502R6KZ">
    <property type="taxonomic scope" value="Eukaryota"/>
</dbReference>